<accession>A0ABQ1USK1</accession>
<evidence type="ECO:0000313" key="1">
    <source>
        <dbReference type="EMBL" id="GGF23927.1"/>
    </source>
</evidence>
<comment type="caution">
    <text evidence="1">The sequence shown here is derived from an EMBL/GenBank/DDBJ whole genome shotgun (WGS) entry which is preliminary data.</text>
</comment>
<keyword evidence="2" id="KW-1185">Reference proteome</keyword>
<sequence>MIVKYELNMKKLLLLFAFLTSYWTFGQLTYSFDVEYYACGLSSNYCSPNSTSSSWYYSSETFNSYFWSFGTTEDFRGRRDTPITGTYTIPINDDFILRYHYDYDNSFNPLGDKFPGRNVDTQNSRYYWPGQYPNPHSDLYYGEANGRIFFQDRYINWNYELRYSGSNTWGSDTYDDLFIKVPFSRISGSNCYSRIPYQGNENTIASDPLDRDYCIECSIITGGIAYDGVDDTPDGHLTIKNFFPNDLLITRMDKASTDILAGEQIRLQATTPAAHTTSLFPDFVYNWQYSTDGGISWESVPDKLVNGLKINKTNNTAFTMQEMLGDAHTSVFGPVSFRLGYGTANRSFTNILHFNYKAGAPVVTGVEYVAPKCSGDPVTSLDVYFDRKLEGGESIWPLQIVRYPKIDQDQPKLSQEMVYDLVYDPVKDKYKYSFIITTINNKLINNTSYAVEYQGMVSGVGRGYLLSEQSFVYQDPEPLTFTIDPTDPLCHNGEGGLTINVKGGSGKYSYSLDEGTTIPFTVTTVETSTTTNNITTISRSASQPLNLSISDAKKSYKIKVIDEHGCIEKSL</sequence>
<reference evidence="2" key="1">
    <citation type="journal article" date="2019" name="Int. J. Syst. Evol. Microbiol.">
        <title>The Global Catalogue of Microorganisms (GCM) 10K type strain sequencing project: providing services to taxonomists for standard genome sequencing and annotation.</title>
        <authorList>
            <consortium name="The Broad Institute Genomics Platform"/>
            <consortium name="The Broad Institute Genome Sequencing Center for Infectious Disease"/>
            <person name="Wu L."/>
            <person name="Ma J."/>
        </authorList>
    </citation>
    <scope>NUCLEOTIDE SEQUENCE [LARGE SCALE GENOMIC DNA]</scope>
    <source>
        <strain evidence="2">CGMCC 1.16060</strain>
    </source>
</reference>
<gene>
    <name evidence="1" type="ORF">GCM10011518_36510</name>
</gene>
<organism evidence="1 2">
    <name type="scientific">Flavobacterium limi</name>
    <dbReference type="NCBI Taxonomy" id="2045105"/>
    <lineage>
        <taxon>Bacteria</taxon>
        <taxon>Pseudomonadati</taxon>
        <taxon>Bacteroidota</taxon>
        <taxon>Flavobacteriia</taxon>
        <taxon>Flavobacteriales</taxon>
        <taxon>Flavobacteriaceae</taxon>
        <taxon>Flavobacterium</taxon>
    </lineage>
</organism>
<name>A0ABQ1USK1_9FLAO</name>
<protein>
    <submittedName>
        <fullName evidence="1">Uncharacterized protein</fullName>
    </submittedName>
</protein>
<dbReference type="Proteomes" id="UP000655016">
    <property type="component" value="Unassembled WGS sequence"/>
</dbReference>
<evidence type="ECO:0000313" key="2">
    <source>
        <dbReference type="Proteomes" id="UP000655016"/>
    </source>
</evidence>
<dbReference type="EMBL" id="BMKP01000009">
    <property type="protein sequence ID" value="GGF23927.1"/>
    <property type="molecule type" value="Genomic_DNA"/>
</dbReference>
<proteinExistence type="predicted"/>